<dbReference type="Pfam" id="PF02230">
    <property type="entry name" value="Abhydrolase_2"/>
    <property type="match status" value="1"/>
</dbReference>
<protein>
    <submittedName>
        <fullName evidence="5">Alpha/beta hydrolase family esterase</fullName>
    </submittedName>
</protein>
<dbReference type="InterPro" id="IPR050955">
    <property type="entry name" value="Plant_Biomass_Hydrol_Est"/>
</dbReference>
<keyword evidence="1 3" id="KW-0732">Signal</keyword>
<keyword evidence="6" id="KW-1185">Reference proteome</keyword>
<evidence type="ECO:0000313" key="5">
    <source>
        <dbReference type="EMBL" id="MFB9149727.1"/>
    </source>
</evidence>
<evidence type="ECO:0000313" key="6">
    <source>
        <dbReference type="Proteomes" id="UP001589670"/>
    </source>
</evidence>
<dbReference type="PANTHER" id="PTHR43037:SF5">
    <property type="entry name" value="FERULOYL ESTERASE"/>
    <property type="match status" value="1"/>
</dbReference>
<dbReference type="Proteomes" id="UP001589670">
    <property type="component" value="Unassembled WGS sequence"/>
</dbReference>
<gene>
    <name evidence="5" type="ORF">ACFFU4_08205</name>
</gene>
<reference evidence="5 6" key="1">
    <citation type="submission" date="2024-09" db="EMBL/GenBank/DDBJ databases">
        <authorList>
            <person name="Sun Q."/>
            <person name="Mori K."/>
        </authorList>
    </citation>
    <scope>NUCLEOTIDE SEQUENCE [LARGE SCALE GENOMIC DNA]</scope>
    <source>
        <strain evidence="5 6">CECT 9424</strain>
    </source>
</reference>
<feature type="chain" id="PRO_5045296758" evidence="3">
    <location>
        <begin position="22"/>
        <end position="268"/>
    </location>
</feature>
<evidence type="ECO:0000256" key="3">
    <source>
        <dbReference type="SAM" id="SignalP"/>
    </source>
</evidence>
<sequence>MRFVFFFQVILALVAAQGAAACGPDSDCRIGDRQYRIQWPDDARAPVGAIVFAHGYRGSAAGVMRNRSLRRMAEAEGLALVALDAGDQDWSIPHAPGHAGSDGTGEFAYVAAVLDDVARRFALDRGRVTGAGFSSGSMLMWNVACEMPDRFAGIVAVAGTFWQDPPGHCATPATSVVHIHGESDPTVPLTGRAIRETWQGDVHETLEMYRRLGRFRAAEPARIDGMTCEGWRNAGGDILDFCLHPGGHSLRTSYIRAGLDRLRAAGRM</sequence>
<dbReference type="InterPro" id="IPR029058">
    <property type="entry name" value="AB_hydrolase_fold"/>
</dbReference>
<dbReference type="Gene3D" id="3.40.50.1820">
    <property type="entry name" value="alpha/beta hydrolase"/>
    <property type="match status" value="1"/>
</dbReference>
<evidence type="ECO:0000256" key="1">
    <source>
        <dbReference type="ARBA" id="ARBA00022729"/>
    </source>
</evidence>
<keyword evidence="2 5" id="KW-0378">Hydrolase</keyword>
<evidence type="ECO:0000259" key="4">
    <source>
        <dbReference type="Pfam" id="PF02230"/>
    </source>
</evidence>
<name>A0ABV5HZ82_9RHOB</name>
<dbReference type="RefSeq" id="WP_377068931.1">
    <property type="nucleotide sequence ID" value="NZ_JBHMEC010000012.1"/>
</dbReference>
<organism evidence="5 6">
    <name type="scientific">Roseovarius ramblicola</name>
    <dbReference type="NCBI Taxonomy" id="2022336"/>
    <lineage>
        <taxon>Bacteria</taxon>
        <taxon>Pseudomonadati</taxon>
        <taxon>Pseudomonadota</taxon>
        <taxon>Alphaproteobacteria</taxon>
        <taxon>Rhodobacterales</taxon>
        <taxon>Roseobacteraceae</taxon>
        <taxon>Roseovarius</taxon>
    </lineage>
</organism>
<accession>A0ABV5HZ82</accession>
<dbReference type="SUPFAM" id="SSF53474">
    <property type="entry name" value="alpha/beta-Hydrolases"/>
    <property type="match status" value="1"/>
</dbReference>
<evidence type="ECO:0000256" key="2">
    <source>
        <dbReference type="ARBA" id="ARBA00022801"/>
    </source>
</evidence>
<dbReference type="InterPro" id="IPR003140">
    <property type="entry name" value="PLipase/COase/thioEstase"/>
</dbReference>
<dbReference type="EMBL" id="JBHMEC010000012">
    <property type="protein sequence ID" value="MFB9149727.1"/>
    <property type="molecule type" value="Genomic_DNA"/>
</dbReference>
<feature type="domain" description="Phospholipase/carboxylesterase/thioesterase" evidence="4">
    <location>
        <begin position="123"/>
        <end position="190"/>
    </location>
</feature>
<dbReference type="PANTHER" id="PTHR43037">
    <property type="entry name" value="UNNAMED PRODUCT-RELATED"/>
    <property type="match status" value="1"/>
</dbReference>
<feature type="signal peptide" evidence="3">
    <location>
        <begin position="1"/>
        <end position="21"/>
    </location>
</feature>
<dbReference type="PROSITE" id="PS51257">
    <property type="entry name" value="PROKAR_LIPOPROTEIN"/>
    <property type="match status" value="1"/>
</dbReference>
<comment type="caution">
    <text evidence="5">The sequence shown here is derived from an EMBL/GenBank/DDBJ whole genome shotgun (WGS) entry which is preliminary data.</text>
</comment>
<dbReference type="GO" id="GO:0016787">
    <property type="term" value="F:hydrolase activity"/>
    <property type="evidence" value="ECO:0007669"/>
    <property type="project" value="UniProtKB-KW"/>
</dbReference>
<proteinExistence type="predicted"/>